<name>A0A656HH15_THINJ</name>
<organism evidence="1 2">
    <name type="scientific">Thiothrix nivea (strain ATCC 35100 / DSM 5205 / JP2)</name>
    <dbReference type="NCBI Taxonomy" id="870187"/>
    <lineage>
        <taxon>Bacteria</taxon>
        <taxon>Pseudomonadati</taxon>
        <taxon>Pseudomonadota</taxon>
        <taxon>Gammaproteobacteria</taxon>
        <taxon>Thiotrichales</taxon>
        <taxon>Thiotrichaceae</taxon>
        <taxon>Thiothrix</taxon>
    </lineage>
</organism>
<evidence type="ECO:0008006" key="3">
    <source>
        <dbReference type="Google" id="ProtNLM"/>
    </source>
</evidence>
<evidence type="ECO:0000313" key="1">
    <source>
        <dbReference type="EMBL" id="EIJ34670.1"/>
    </source>
</evidence>
<dbReference type="Gene3D" id="3.40.1260.10">
    <property type="entry name" value="DsrEFH-like"/>
    <property type="match status" value="1"/>
</dbReference>
<gene>
    <name evidence="1" type="ORF">Thini_2098</name>
</gene>
<dbReference type="RefSeq" id="WP_002708596.1">
    <property type="nucleotide sequence ID" value="NZ_JH651384.1"/>
</dbReference>
<dbReference type="InterPro" id="IPR027396">
    <property type="entry name" value="DsrEFH-like"/>
</dbReference>
<evidence type="ECO:0000313" key="2">
    <source>
        <dbReference type="Proteomes" id="UP000005317"/>
    </source>
</evidence>
<dbReference type="SUPFAM" id="SSF75169">
    <property type="entry name" value="DsrEFH-like"/>
    <property type="match status" value="1"/>
</dbReference>
<proteinExistence type="predicted"/>
<accession>A0A656HH15</accession>
<dbReference type="PANTHER" id="PTHR37691:SF1">
    <property type="entry name" value="BLR3518 PROTEIN"/>
    <property type="match status" value="1"/>
</dbReference>
<dbReference type="PANTHER" id="PTHR37691">
    <property type="entry name" value="BLR3518 PROTEIN"/>
    <property type="match status" value="1"/>
</dbReference>
<dbReference type="OrthoDB" id="8557943at2"/>
<protein>
    <recommendedName>
        <fullName evidence="3">Transmembrane anti-sigma factor</fullName>
    </recommendedName>
</protein>
<dbReference type="Proteomes" id="UP000005317">
    <property type="component" value="Unassembled WGS sequence"/>
</dbReference>
<keyword evidence="2" id="KW-1185">Reference proteome</keyword>
<reference evidence="2" key="1">
    <citation type="journal article" date="2011" name="Stand. Genomic Sci.">
        <title>Genome sequence of the filamentous, gliding Thiothrix nivea neotype strain (JP2(T)).</title>
        <authorList>
            <person name="Lapidus A."/>
            <person name="Nolan M."/>
            <person name="Lucas S."/>
            <person name="Glavina Del Rio T."/>
            <person name="Tice H."/>
            <person name="Cheng J.F."/>
            <person name="Tapia R."/>
            <person name="Han C."/>
            <person name="Goodwin L."/>
            <person name="Pitluck S."/>
            <person name="Liolios K."/>
            <person name="Pagani I."/>
            <person name="Ivanova N."/>
            <person name="Huntemann M."/>
            <person name="Mavromatis K."/>
            <person name="Mikhailova N."/>
            <person name="Pati A."/>
            <person name="Chen A."/>
            <person name="Palaniappan K."/>
            <person name="Land M."/>
            <person name="Brambilla E.M."/>
            <person name="Rohde M."/>
            <person name="Abt B."/>
            <person name="Verbarg S."/>
            <person name="Goker M."/>
            <person name="Bristow J."/>
            <person name="Eisen J.A."/>
            <person name="Markowitz V."/>
            <person name="Hugenholtz P."/>
            <person name="Kyrpides N.C."/>
            <person name="Klenk H.P."/>
            <person name="Woyke T."/>
        </authorList>
    </citation>
    <scope>NUCLEOTIDE SEQUENCE [LARGE SCALE GENOMIC DNA]</scope>
    <source>
        <strain evidence="2">ATCC 35100 / DSM 5205 / JP2</strain>
    </source>
</reference>
<dbReference type="EMBL" id="JH651384">
    <property type="protein sequence ID" value="EIJ34670.1"/>
    <property type="molecule type" value="Genomic_DNA"/>
</dbReference>
<dbReference type="AlphaFoldDB" id="A0A656HH15"/>
<sequence length="235" mass="26175">MNPEQYSASDVLHAFADGQLDVEQSRHVLSLLENDLSLQKELCEIQRIKHMVQIAYPQPESARKAPVRQMSSGWRHAAGYVLAFSLTLVAGAVGNDYYLSHRHAGEGITLNNAAAADDNRFIVFIDSHEPAKLEGALSQAEHLAEQVESKAGSVYVVASSEGIDLLRLGTTKYEGRIFQMSQEYPHLRFVACSNTLYNFKQRGEMVELVDGTEIAPSAVEFVVQHLRQGWRYIAI</sequence>